<evidence type="ECO:0000256" key="2">
    <source>
        <dbReference type="ARBA" id="ARBA00022618"/>
    </source>
</evidence>
<dbReference type="PANTHER" id="PTHR12663">
    <property type="entry name" value="ANDROGEN INDUCED INHIBITOR OF PROLIFERATION AS3 / PDS5-RELATED"/>
    <property type="match status" value="1"/>
</dbReference>
<feature type="compositionally biased region" description="Polar residues" evidence="6">
    <location>
        <begin position="1368"/>
        <end position="1378"/>
    </location>
</feature>
<dbReference type="InterPro" id="IPR011989">
    <property type="entry name" value="ARM-like"/>
</dbReference>
<comment type="subcellular location">
    <subcellularLocation>
        <location evidence="1">Nucleus</location>
    </subcellularLocation>
</comment>
<dbReference type="InterPro" id="IPR016024">
    <property type="entry name" value="ARM-type_fold"/>
</dbReference>
<evidence type="ECO:0000256" key="3">
    <source>
        <dbReference type="ARBA" id="ARBA00022776"/>
    </source>
</evidence>
<keyword evidence="3" id="KW-0498">Mitosis</keyword>
<feature type="compositionally biased region" description="Low complexity" evidence="6">
    <location>
        <begin position="1468"/>
        <end position="1489"/>
    </location>
</feature>
<dbReference type="GO" id="GO:0006281">
    <property type="term" value="P:DNA repair"/>
    <property type="evidence" value="ECO:0007669"/>
    <property type="project" value="TreeGrafter"/>
</dbReference>
<feature type="compositionally biased region" description="Polar residues" evidence="6">
    <location>
        <begin position="1270"/>
        <end position="1279"/>
    </location>
</feature>
<evidence type="ECO:0000256" key="6">
    <source>
        <dbReference type="SAM" id="MobiDB-lite"/>
    </source>
</evidence>
<dbReference type="PANTHER" id="PTHR12663:SF0">
    <property type="entry name" value="PRECOCIOUS DISSOCIATION OF SISTERS 5, ISOFORM A"/>
    <property type="match status" value="1"/>
</dbReference>
<keyword evidence="5" id="KW-0131">Cell cycle</keyword>
<feature type="region of interest" description="Disordered" evidence="6">
    <location>
        <begin position="261"/>
        <end position="289"/>
    </location>
</feature>
<evidence type="ECO:0000313" key="8">
    <source>
        <dbReference type="Proteomes" id="UP001177023"/>
    </source>
</evidence>
<evidence type="ECO:0008006" key="9">
    <source>
        <dbReference type="Google" id="ProtNLM"/>
    </source>
</evidence>
<feature type="compositionally biased region" description="Acidic residues" evidence="6">
    <location>
        <begin position="1296"/>
        <end position="1311"/>
    </location>
</feature>
<gene>
    <name evidence="7" type="ORF">MSPICULIGERA_LOCUS12068</name>
</gene>
<dbReference type="InterPro" id="IPR039776">
    <property type="entry name" value="Pds5"/>
</dbReference>
<dbReference type="Gene3D" id="1.25.10.10">
    <property type="entry name" value="Leucine-rich Repeat Variant"/>
    <property type="match status" value="1"/>
</dbReference>
<name>A0AA36G2P9_9BILA</name>
<dbReference type="Pfam" id="PF20168">
    <property type="entry name" value="PDS5"/>
    <property type="match status" value="1"/>
</dbReference>
<dbReference type="GO" id="GO:0005634">
    <property type="term" value="C:nucleus"/>
    <property type="evidence" value="ECO:0007669"/>
    <property type="project" value="UniProtKB-SubCell"/>
</dbReference>
<dbReference type="GO" id="GO:0007064">
    <property type="term" value="P:mitotic sister chromatid cohesion"/>
    <property type="evidence" value="ECO:0007669"/>
    <property type="project" value="InterPro"/>
</dbReference>
<dbReference type="Gene3D" id="3.10.20.90">
    <property type="entry name" value="Phosphatidylinositol 3-kinase Catalytic Subunit, Chain A, domain 1"/>
    <property type="match status" value="1"/>
</dbReference>
<dbReference type="GO" id="GO:0051301">
    <property type="term" value="P:cell division"/>
    <property type="evidence" value="ECO:0007669"/>
    <property type="project" value="UniProtKB-KW"/>
</dbReference>
<feature type="non-terminal residue" evidence="7">
    <location>
        <position position="1513"/>
    </location>
</feature>
<evidence type="ECO:0000256" key="4">
    <source>
        <dbReference type="ARBA" id="ARBA00023242"/>
    </source>
</evidence>
<feature type="region of interest" description="Disordered" evidence="6">
    <location>
        <begin position="1263"/>
        <end position="1513"/>
    </location>
</feature>
<dbReference type="SUPFAM" id="SSF48371">
    <property type="entry name" value="ARM repeat"/>
    <property type="match status" value="1"/>
</dbReference>
<evidence type="ECO:0000313" key="7">
    <source>
        <dbReference type="EMBL" id="CAJ0573718.1"/>
    </source>
</evidence>
<dbReference type="EMBL" id="CATQJA010002622">
    <property type="protein sequence ID" value="CAJ0573718.1"/>
    <property type="molecule type" value="Genomic_DNA"/>
</dbReference>
<proteinExistence type="predicted"/>
<evidence type="ECO:0000256" key="5">
    <source>
        <dbReference type="ARBA" id="ARBA00023306"/>
    </source>
</evidence>
<dbReference type="Proteomes" id="UP001177023">
    <property type="component" value="Unassembled WGS sequence"/>
</dbReference>
<comment type="caution">
    <text evidence="7">The sequence shown here is derived from an EMBL/GenBank/DDBJ whole genome shotgun (WGS) entry which is preliminary data.</text>
</comment>
<sequence>MADLGIPVECHFELRWRKTHIMASIISDRPVADLKKWPQKLLEKDPATFTLMWLNNERWVRLNDEDTLMQAGFNAENARVQDPAILGLAFEEMPRANESSIEYPPGCGPVSPEMRDSELIKKLNAMTNTFMTLDTETTKSADIKFRPLAQHLIKDEFVAHSNREIQVYIANCLAGIFRLSSPNNPFIRPEDTNKALTCLIDGLRGLEKPDSAIYRRHYYILENLYAMGTLGLVTEISEKDQQELLRHTIVTLFGIAGKLKDPAKEGSAEPPLDEDAEEKPEPAANGDEFDEVAEKEGSVIQILSMSVMVISNLLTEVPMISDQAMDAIFVNLTTPTKLNSPNCYRLAKKVIMAASTVLSAPFHELCAQVGVTNRMPDDFSLCGGSATKLYQVICEIHALVPEVAYPVLQIFQKHLSSPDSEVRYKATKIMCVLIGHDKGRLADEQEALWLNFLKRFSDANKDIRALCAAQAGELLVDQPSLSGTMCERLIRLLADEDEEVRIAALASTSLAGCRKLEAVTEQLIAAAASRIMDKKPKVRAHAIRELSKLHWKIYRDERYTTNDRATISVIAKKIFYLYSQPEMRDEKMLIERRFVGAIIPYQLPRDRRIAVALEVYARLTTYEAAFFAELLATQSQYRRAILDILLLSARTGQGEQIDELKLEIEKRIAKTVHGVPSQKYMHALRFFTNFISKDQHAFELVEYMLKPGYTCEKVLQNMTEFLNRATERHSNDRSFPAEFRTMVKELFERSMPLQIDTETAGEICGYVLKMVKRAECRDAKALELLPKLLELWKLFALHNSHCFASELVVPEILSIITREHCPDIAVEAGVQVLLHVCEQSIIKVSEHSWADEAVKICVELSRRGPPGAAKGTVVCVCRLLGRAEAKDTVVGMAKAALKHLDINDPQCVTALQTLSRTINAYPSEMRAELRPIITSDIVTKICLSPEVDEGPQEIERELSTATCPPILKRKIYAMKYLVRFLTNVRRDDDDLALVEKIITLFRTFLSVAGDVHDARMSSLEQAWFRAYAGAAIIRLAYVTKYLAQIPVAALQMVSHLLLDESAAVRVYVGRRLRKAFARRMVSIEFSGMWSLAPLVQEEDSKREGYLNVVRGDLDVALRLYRQTSLLPDTVLKLHYFQPELFLPYSLHFLANSGFCNDLAVKEDLDDVIRCLTFVISIFFTDPTKRYNLDLSLAFLQMVKDSEDATIPPDATKSEREKRNQNLWILADLSTAILASMSKQLLSASSHNLWAPAAIMDQLRAGKWKPGKKLSGNSTAQGKATNGRIRRKRRQTRSDSESEETIEEQNEAEEEERSLKDATASDQKNTTQRRNVSASSAPGKRSSPTKQPALKKNRPSRFIPNDEIAPSPIRQNGRATRSTLEPGFTASTPVEKGPKAKRGKHVSDADTVSPAPPVKSSQQKTPSPSKKPTRIGRRLTGGTQGSTTSSQTAIANNLKLQDSQEREKKPAAKKTSSTSKVQAKTENSAPAPAKKPSKPEPKTAAAAPLQRPRRAARK</sequence>
<reference evidence="7" key="1">
    <citation type="submission" date="2023-06" db="EMBL/GenBank/DDBJ databases">
        <authorList>
            <person name="Delattre M."/>
        </authorList>
    </citation>
    <scope>NUCLEOTIDE SEQUENCE</scope>
    <source>
        <strain evidence="7">AF72</strain>
    </source>
</reference>
<organism evidence="7 8">
    <name type="scientific">Mesorhabditis spiculigera</name>
    <dbReference type="NCBI Taxonomy" id="96644"/>
    <lineage>
        <taxon>Eukaryota</taxon>
        <taxon>Metazoa</taxon>
        <taxon>Ecdysozoa</taxon>
        <taxon>Nematoda</taxon>
        <taxon>Chromadorea</taxon>
        <taxon>Rhabditida</taxon>
        <taxon>Rhabditina</taxon>
        <taxon>Rhabditomorpha</taxon>
        <taxon>Rhabditoidea</taxon>
        <taxon>Rhabditidae</taxon>
        <taxon>Mesorhabditinae</taxon>
        <taxon>Mesorhabditis</taxon>
    </lineage>
</organism>
<accession>A0AA36G2P9</accession>
<dbReference type="GO" id="GO:0000785">
    <property type="term" value="C:chromatin"/>
    <property type="evidence" value="ECO:0007669"/>
    <property type="project" value="TreeGrafter"/>
</dbReference>
<keyword evidence="8" id="KW-1185">Reference proteome</keyword>
<keyword evidence="4" id="KW-0539">Nucleus</keyword>
<evidence type="ECO:0000256" key="1">
    <source>
        <dbReference type="ARBA" id="ARBA00004123"/>
    </source>
</evidence>
<protein>
    <recommendedName>
        <fullName evidence="9">Sister chromatid cohesion protein PDS5</fullName>
    </recommendedName>
</protein>
<feature type="compositionally biased region" description="Low complexity" evidence="6">
    <location>
        <begin position="1413"/>
        <end position="1425"/>
    </location>
</feature>
<keyword evidence="2" id="KW-0132">Cell division</keyword>
<feature type="compositionally biased region" description="Polar residues" evidence="6">
    <location>
        <begin position="1319"/>
        <end position="1345"/>
    </location>
</feature>